<gene>
    <name evidence="2" type="ORF">BBAD15_g4496</name>
</gene>
<dbReference type="Proteomes" id="UP000030106">
    <property type="component" value="Unassembled WGS sequence"/>
</dbReference>
<keyword evidence="1" id="KW-0732">Signal</keyword>
<organism evidence="2 3">
    <name type="scientific">Beauveria bassiana D1-5</name>
    <dbReference type="NCBI Taxonomy" id="1245745"/>
    <lineage>
        <taxon>Eukaryota</taxon>
        <taxon>Fungi</taxon>
        <taxon>Dikarya</taxon>
        <taxon>Ascomycota</taxon>
        <taxon>Pezizomycotina</taxon>
        <taxon>Sordariomycetes</taxon>
        <taxon>Hypocreomycetidae</taxon>
        <taxon>Hypocreales</taxon>
        <taxon>Cordycipitaceae</taxon>
        <taxon>Beauveria</taxon>
    </lineage>
</organism>
<dbReference type="AlphaFoldDB" id="A0A0A2WB11"/>
<evidence type="ECO:0000313" key="2">
    <source>
        <dbReference type="EMBL" id="KGQ10154.1"/>
    </source>
</evidence>
<evidence type="ECO:0008006" key="4">
    <source>
        <dbReference type="Google" id="ProtNLM"/>
    </source>
</evidence>
<protein>
    <recommendedName>
        <fullName evidence="4">DNase1 protein</fullName>
    </recommendedName>
</protein>
<accession>A0A0A2WB11</accession>
<reference evidence="2 3" key="1">
    <citation type="submission" date="2012-10" db="EMBL/GenBank/DDBJ databases">
        <title>Genome sequencing and analysis of entomopathogenic fungi Beauveria bassiana D1-5.</title>
        <authorList>
            <person name="Li Q."/>
            <person name="Wang L."/>
            <person name="Zhang Z."/>
            <person name="Wang Q."/>
            <person name="Ren J."/>
            <person name="Wang M."/>
            <person name="Xu W."/>
            <person name="Wang J."/>
            <person name="Lu Y."/>
            <person name="Du Q."/>
            <person name="Sun Z."/>
        </authorList>
    </citation>
    <scope>NUCLEOTIDE SEQUENCE [LARGE SCALE GENOMIC DNA]</scope>
    <source>
        <strain evidence="2 3">D1-5</strain>
    </source>
</reference>
<evidence type="ECO:0000313" key="3">
    <source>
        <dbReference type="Proteomes" id="UP000030106"/>
    </source>
</evidence>
<proteinExistence type="predicted"/>
<feature type="chain" id="PRO_5001996418" description="DNase1 protein" evidence="1">
    <location>
        <begin position="20"/>
        <end position="171"/>
    </location>
</feature>
<name>A0A0A2WB11_BEABA</name>
<evidence type="ECO:0000256" key="1">
    <source>
        <dbReference type="SAM" id="SignalP"/>
    </source>
</evidence>
<comment type="caution">
    <text evidence="2">The sequence shown here is derived from an EMBL/GenBank/DDBJ whole genome shotgun (WGS) entry which is preliminary data.</text>
</comment>
<dbReference type="STRING" id="1245745.A0A0A2WB11"/>
<feature type="signal peptide" evidence="1">
    <location>
        <begin position="1"/>
        <end position="19"/>
    </location>
</feature>
<sequence>MHFSKTLIGLAASSAAVSAASVRFWTLDNIERTIYFVPSPGSPEMDPVTVNNNEKTKVEFDDGFTGMFYAVPKGAEKKDGIIGEVRFGGDEGKTFFDVSAIDHPEDHDNIKQMYPVDEDGNALTEGPMSGCVVHPCDNVYKLPDDVQTKVTKSADLMTTLGSGDPGLTFAS</sequence>
<dbReference type="HOGENOM" id="CLU_120092_0_0_1"/>
<dbReference type="EMBL" id="ANFO01000354">
    <property type="protein sequence ID" value="KGQ10154.1"/>
    <property type="molecule type" value="Genomic_DNA"/>
</dbReference>
<dbReference type="OrthoDB" id="3513524at2759"/>